<dbReference type="Gene3D" id="3.30.420.40">
    <property type="match status" value="2"/>
</dbReference>
<dbReference type="NCBIfam" id="TIGR00329">
    <property type="entry name" value="gcp_kae1"/>
    <property type="match status" value="1"/>
</dbReference>
<sequence>MRPVFDWANSLADARNALVLGIESSCDETAVALYHTTDGLLGEALHSQIDLHAAYGGVVPELASRDHVRRLPGLLAELSHKTGRTLADVDAVAYTAGPGLVGALLAGASLAAGLAQGADLPLIPVHHMEGHLLAPVLSEPELDFPFVALLVSGGHTMLVACHALGRYELLGQSLDDAAGEAFDKTAQLLGLDYPGGPALAHLAAQGTPGRFTLPRPLTRQRGLDFSFSGLKTAVANQLAKVSDVQDHPDLAADFELAVVETLSTKCRWALEATGMSRLLIAGGVAANTRLRAALQTLCEAQGAHFFVPSAALCTDNASMIAHVGALRLADAQRSGAPVRARWPLSELSAPRGAAHA</sequence>
<evidence type="ECO:0000256" key="5">
    <source>
        <dbReference type="ARBA" id="ARBA00023004"/>
    </source>
</evidence>
<keyword evidence="5 8" id="KW-0408">Iron</keyword>
<evidence type="ECO:0000256" key="2">
    <source>
        <dbReference type="ARBA" id="ARBA00022679"/>
    </source>
</evidence>
<evidence type="ECO:0000256" key="4">
    <source>
        <dbReference type="ARBA" id="ARBA00022723"/>
    </source>
</evidence>
<dbReference type="GO" id="GO:0002949">
    <property type="term" value="P:tRNA threonylcarbamoyladenosine modification"/>
    <property type="evidence" value="ECO:0007669"/>
    <property type="project" value="UniProtKB-UniRule"/>
</dbReference>
<dbReference type="Proteomes" id="UP000192342">
    <property type="component" value="Unassembled WGS sequence"/>
</dbReference>
<evidence type="ECO:0000313" key="10">
    <source>
        <dbReference type="EMBL" id="ORE85492.1"/>
    </source>
</evidence>
<dbReference type="STRING" id="1317117.ATO7_14758"/>
<evidence type="ECO:0000313" key="11">
    <source>
        <dbReference type="Proteomes" id="UP000192342"/>
    </source>
</evidence>
<comment type="similarity">
    <text evidence="8">Belongs to the KAE1 / TsaD family.</text>
</comment>
<feature type="binding site" evidence="8">
    <location>
        <position position="287"/>
    </location>
    <ligand>
        <name>substrate</name>
    </ligand>
</feature>
<dbReference type="InterPro" id="IPR017861">
    <property type="entry name" value="KAE1/TsaD"/>
</dbReference>
<dbReference type="AlphaFoldDB" id="A0A1Y1SBX0"/>
<dbReference type="InterPro" id="IPR000905">
    <property type="entry name" value="Gcp-like_dom"/>
</dbReference>
<feature type="binding site" evidence="8">
    <location>
        <position position="315"/>
    </location>
    <ligand>
        <name>Fe cation</name>
        <dbReference type="ChEBI" id="CHEBI:24875"/>
    </ligand>
</feature>
<evidence type="ECO:0000256" key="1">
    <source>
        <dbReference type="ARBA" id="ARBA00022490"/>
    </source>
</evidence>
<dbReference type="EC" id="2.3.1.234" evidence="8"/>
<feature type="binding site" evidence="8">
    <location>
        <position position="196"/>
    </location>
    <ligand>
        <name>substrate</name>
    </ligand>
</feature>
<evidence type="ECO:0000256" key="3">
    <source>
        <dbReference type="ARBA" id="ARBA00022694"/>
    </source>
</evidence>
<dbReference type="OrthoDB" id="9806197at2"/>
<comment type="subcellular location">
    <subcellularLocation>
        <location evidence="8">Cytoplasm</location>
    </subcellularLocation>
</comment>
<comment type="caution">
    <text evidence="10">The sequence shown here is derived from an EMBL/GenBank/DDBJ whole genome shotgun (WGS) entry which is preliminary data.</text>
</comment>
<feature type="domain" description="Gcp-like" evidence="9">
    <location>
        <begin position="40"/>
        <end position="321"/>
    </location>
</feature>
<evidence type="ECO:0000256" key="8">
    <source>
        <dbReference type="HAMAP-Rule" id="MF_01445"/>
    </source>
</evidence>
<protein>
    <recommendedName>
        <fullName evidence="8">tRNA N6-adenosine threonylcarbamoyltransferase</fullName>
        <ecNumber evidence="8">2.3.1.234</ecNumber>
    </recommendedName>
    <alternativeName>
        <fullName evidence="8">N6-L-threonylcarbamoyladenine synthase</fullName>
        <shortName evidence="8">t(6)A synthase</shortName>
    </alternativeName>
    <alternativeName>
        <fullName evidence="8">t(6)A37 threonylcarbamoyladenosine biosynthesis protein TsaD</fullName>
    </alternativeName>
    <alternativeName>
        <fullName evidence="8">tRNA threonylcarbamoyladenosine biosynthesis protein TsaD</fullName>
    </alternativeName>
</protein>
<dbReference type="PANTHER" id="PTHR11735:SF6">
    <property type="entry name" value="TRNA N6-ADENOSINE THREONYLCARBAMOYLTRANSFERASE, MITOCHONDRIAL"/>
    <property type="match status" value="1"/>
</dbReference>
<dbReference type="FunFam" id="3.30.420.40:FF:000040">
    <property type="entry name" value="tRNA N6-adenosine threonylcarbamoyltransferase"/>
    <property type="match status" value="1"/>
</dbReference>
<comment type="caution">
    <text evidence="8">Lacks conserved residue(s) required for the propagation of feature annotation.</text>
</comment>
<evidence type="ECO:0000256" key="7">
    <source>
        <dbReference type="ARBA" id="ARBA00048117"/>
    </source>
</evidence>
<keyword evidence="2 8" id="KW-0808">Transferase</keyword>
<dbReference type="NCBIfam" id="TIGR03723">
    <property type="entry name" value="T6A_TsaD_YgjD"/>
    <property type="match status" value="1"/>
</dbReference>
<keyword evidence="6 8" id="KW-0012">Acyltransferase</keyword>
<dbReference type="PANTHER" id="PTHR11735">
    <property type="entry name" value="TRNA N6-ADENOSINE THREONYLCARBAMOYLTRANSFERASE"/>
    <property type="match status" value="1"/>
</dbReference>
<proteinExistence type="inferred from homology"/>
<keyword evidence="3 8" id="KW-0819">tRNA processing</keyword>
<dbReference type="EMBL" id="AQQV01000004">
    <property type="protein sequence ID" value="ORE85492.1"/>
    <property type="molecule type" value="Genomic_DNA"/>
</dbReference>
<comment type="catalytic activity">
    <reaction evidence="7 8">
        <text>L-threonylcarbamoyladenylate + adenosine(37) in tRNA = N(6)-L-threonylcarbamoyladenosine(37) in tRNA + AMP + H(+)</text>
        <dbReference type="Rhea" id="RHEA:37059"/>
        <dbReference type="Rhea" id="RHEA-COMP:10162"/>
        <dbReference type="Rhea" id="RHEA-COMP:10163"/>
        <dbReference type="ChEBI" id="CHEBI:15378"/>
        <dbReference type="ChEBI" id="CHEBI:73682"/>
        <dbReference type="ChEBI" id="CHEBI:74411"/>
        <dbReference type="ChEBI" id="CHEBI:74418"/>
        <dbReference type="ChEBI" id="CHEBI:456215"/>
        <dbReference type="EC" id="2.3.1.234"/>
    </reaction>
</comment>
<dbReference type="PRINTS" id="PR00789">
    <property type="entry name" value="OSIALOPTASE"/>
</dbReference>
<keyword evidence="11" id="KW-1185">Reference proteome</keyword>
<dbReference type="GO" id="GO:0005506">
    <property type="term" value="F:iron ion binding"/>
    <property type="evidence" value="ECO:0007669"/>
    <property type="project" value="UniProtKB-UniRule"/>
</dbReference>
<dbReference type="Pfam" id="PF00814">
    <property type="entry name" value="TsaD"/>
    <property type="match status" value="1"/>
</dbReference>
<accession>A0A1Y1SBX0</accession>
<feature type="binding site" evidence="8">
    <location>
        <position position="127"/>
    </location>
    <ligand>
        <name>Fe cation</name>
        <dbReference type="ChEBI" id="CHEBI:24875"/>
    </ligand>
</feature>
<keyword evidence="4 8" id="KW-0479">Metal-binding</keyword>
<reference evidence="10 11" key="1">
    <citation type="submission" date="2013-04" db="EMBL/GenBank/DDBJ databases">
        <title>Oceanococcus atlanticus 22II-S10r2 Genome Sequencing.</title>
        <authorList>
            <person name="Lai Q."/>
            <person name="Li G."/>
            <person name="Shao Z."/>
        </authorList>
    </citation>
    <scope>NUCLEOTIDE SEQUENCE [LARGE SCALE GENOMIC DNA]</scope>
    <source>
        <strain evidence="10 11">22II-S10r2</strain>
    </source>
</reference>
<evidence type="ECO:0000259" key="9">
    <source>
        <dbReference type="Pfam" id="PF00814"/>
    </source>
</evidence>
<evidence type="ECO:0000256" key="6">
    <source>
        <dbReference type="ARBA" id="ARBA00023315"/>
    </source>
</evidence>
<dbReference type="HAMAP" id="MF_01445">
    <property type="entry name" value="TsaD"/>
    <property type="match status" value="1"/>
</dbReference>
<comment type="cofactor">
    <cofactor evidence="8">
        <name>Fe(2+)</name>
        <dbReference type="ChEBI" id="CHEBI:29033"/>
    </cofactor>
    <text evidence="8">Binds 1 Fe(2+) ion per subunit.</text>
</comment>
<feature type="binding site" evidence="8">
    <location>
        <begin position="150"/>
        <end position="154"/>
    </location>
    <ligand>
        <name>substrate</name>
    </ligand>
</feature>
<dbReference type="GO" id="GO:0005737">
    <property type="term" value="C:cytoplasm"/>
    <property type="evidence" value="ECO:0007669"/>
    <property type="project" value="UniProtKB-SubCell"/>
</dbReference>
<gene>
    <name evidence="8" type="primary">tsaD</name>
    <name evidence="10" type="ORF">ATO7_14758</name>
</gene>
<organism evidence="10 11">
    <name type="scientific">Oceanococcus atlanticus</name>
    <dbReference type="NCBI Taxonomy" id="1317117"/>
    <lineage>
        <taxon>Bacteria</taxon>
        <taxon>Pseudomonadati</taxon>
        <taxon>Pseudomonadota</taxon>
        <taxon>Gammaproteobacteria</taxon>
        <taxon>Chromatiales</taxon>
        <taxon>Oceanococcaceae</taxon>
        <taxon>Oceanococcus</taxon>
    </lineage>
</organism>
<keyword evidence="1 8" id="KW-0963">Cytoplasm</keyword>
<feature type="binding site" evidence="8">
    <location>
        <position position="183"/>
    </location>
    <ligand>
        <name>substrate</name>
    </ligand>
</feature>
<dbReference type="GO" id="GO:0061711">
    <property type="term" value="F:tRNA N(6)-L-threonylcarbamoyladenine synthase activity"/>
    <property type="evidence" value="ECO:0007669"/>
    <property type="project" value="UniProtKB-EC"/>
</dbReference>
<dbReference type="InterPro" id="IPR022450">
    <property type="entry name" value="TsaD"/>
</dbReference>
<dbReference type="SUPFAM" id="SSF53067">
    <property type="entry name" value="Actin-like ATPase domain"/>
    <property type="match status" value="2"/>
</dbReference>
<feature type="binding site" evidence="8">
    <location>
        <position position="131"/>
    </location>
    <ligand>
        <name>Fe cation</name>
        <dbReference type="ChEBI" id="CHEBI:24875"/>
    </ligand>
</feature>
<name>A0A1Y1SBX0_9GAMM</name>
<dbReference type="InterPro" id="IPR043129">
    <property type="entry name" value="ATPase_NBD"/>
</dbReference>
<comment type="function">
    <text evidence="8">Required for the formation of a threonylcarbamoyl group on adenosine at position 37 (t(6)A37) in tRNAs that read codons beginning with adenine. Is involved in the transfer of the threonylcarbamoyl moiety of threonylcarbamoyl-AMP (TC-AMP) to the N6 group of A37, together with TsaE and TsaB. TsaD likely plays a direct catalytic role in this reaction.</text>
</comment>